<evidence type="ECO:0008006" key="12">
    <source>
        <dbReference type="Google" id="ProtNLM"/>
    </source>
</evidence>
<dbReference type="SMART" id="SM00645">
    <property type="entry name" value="Pept_C1"/>
    <property type="match status" value="1"/>
</dbReference>
<evidence type="ECO:0000313" key="11">
    <source>
        <dbReference type="Proteomes" id="UP000030746"/>
    </source>
</evidence>
<dbReference type="AlphaFoldDB" id="V4CPT5"/>
<keyword evidence="2" id="KW-0645">Protease</keyword>
<keyword evidence="11" id="KW-1185">Reference proteome</keyword>
<comment type="similarity">
    <text evidence="1">Belongs to the peptidase C1 family.</text>
</comment>
<dbReference type="SMART" id="SM00848">
    <property type="entry name" value="Inhibitor_I29"/>
    <property type="match status" value="1"/>
</dbReference>
<dbReference type="OrthoDB" id="498368at2759"/>
<evidence type="ECO:0000256" key="6">
    <source>
        <dbReference type="ARBA" id="ARBA00023157"/>
    </source>
</evidence>
<feature type="chain" id="PRO_5018739745" description="Cathepsin O" evidence="7">
    <location>
        <begin position="19"/>
        <end position="343"/>
    </location>
</feature>
<dbReference type="Proteomes" id="UP000030746">
    <property type="component" value="Unassembled WGS sequence"/>
</dbReference>
<dbReference type="CTD" id="20241554"/>
<dbReference type="EMBL" id="KB199753">
    <property type="protein sequence ID" value="ESP04425.1"/>
    <property type="molecule type" value="Genomic_DNA"/>
</dbReference>
<evidence type="ECO:0000256" key="1">
    <source>
        <dbReference type="ARBA" id="ARBA00008455"/>
    </source>
</evidence>
<dbReference type="InterPro" id="IPR013201">
    <property type="entry name" value="Prot_inhib_I29"/>
</dbReference>
<dbReference type="GeneID" id="20241554"/>
<reference evidence="10 11" key="1">
    <citation type="journal article" date="2013" name="Nature">
        <title>Insights into bilaterian evolution from three spiralian genomes.</title>
        <authorList>
            <person name="Simakov O."/>
            <person name="Marletaz F."/>
            <person name="Cho S.J."/>
            <person name="Edsinger-Gonzales E."/>
            <person name="Havlak P."/>
            <person name="Hellsten U."/>
            <person name="Kuo D.H."/>
            <person name="Larsson T."/>
            <person name="Lv J."/>
            <person name="Arendt D."/>
            <person name="Savage R."/>
            <person name="Osoegawa K."/>
            <person name="de Jong P."/>
            <person name="Grimwood J."/>
            <person name="Chapman J.A."/>
            <person name="Shapiro H."/>
            <person name="Aerts A."/>
            <person name="Otillar R.P."/>
            <person name="Terry A.Y."/>
            <person name="Boore J.L."/>
            <person name="Grigoriev I.V."/>
            <person name="Lindberg D.R."/>
            <person name="Seaver E.C."/>
            <person name="Weisblat D.A."/>
            <person name="Putnam N.H."/>
            <person name="Rokhsar D.S."/>
        </authorList>
    </citation>
    <scope>NUCLEOTIDE SEQUENCE [LARGE SCALE GENOMIC DNA]</scope>
</reference>
<evidence type="ECO:0000256" key="4">
    <source>
        <dbReference type="ARBA" id="ARBA00022807"/>
    </source>
</evidence>
<organism evidence="10 11">
    <name type="scientific">Lottia gigantea</name>
    <name type="common">Giant owl limpet</name>
    <dbReference type="NCBI Taxonomy" id="225164"/>
    <lineage>
        <taxon>Eukaryota</taxon>
        <taxon>Metazoa</taxon>
        <taxon>Spiralia</taxon>
        <taxon>Lophotrochozoa</taxon>
        <taxon>Mollusca</taxon>
        <taxon>Gastropoda</taxon>
        <taxon>Patellogastropoda</taxon>
        <taxon>Lottioidea</taxon>
        <taxon>Lottiidae</taxon>
        <taxon>Lottia</taxon>
    </lineage>
</organism>
<dbReference type="Pfam" id="PF00112">
    <property type="entry name" value="Peptidase_C1"/>
    <property type="match status" value="1"/>
</dbReference>
<keyword evidence="6" id="KW-1015">Disulfide bond</keyword>
<dbReference type="InterPro" id="IPR013128">
    <property type="entry name" value="Peptidase_C1A"/>
</dbReference>
<feature type="signal peptide" evidence="7">
    <location>
        <begin position="1"/>
        <end position="18"/>
    </location>
</feature>
<dbReference type="GO" id="GO:0008234">
    <property type="term" value="F:cysteine-type peptidase activity"/>
    <property type="evidence" value="ECO:0007669"/>
    <property type="project" value="UniProtKB-KW"/>
</dbReference>
<accession>V4CPT5</accession>
<feature type="domain" description="Peptidase C1A papain C-terminal" evidence="8">
    <location>
        <begin position="128"/>
        <end position="340"/>
    </location>
</feature>
<evidence type="ECO:0000256" key="5">
    <source>
        <dbReference type="ARBA" id="ARBA00023145"/>
    </source>
</evidence>
<dbReference type="PANTHER" id="PTHR12411">
    <property type="entry name" value="CYSTEINE PROTEASE FAMILY C1-RELATED"/>
    <property type="match status" value="1"/>
</dbReference>
<dbReference type="InterPro" id="IPR025660">
    <property type="entry name" value="Pept_his_AS"/>
</dbReference>
<keyword evidence="7" id="KW-0732">Signal</keyword>
<keyword evidence="3" id="KW-0378">Hydrolase</keyword>
<feature type="domain" description="Cathepsin propeptide inhibitor" evidence="9">
    <location>
        <begin position="37"/>
        <end position="97"/>
    </location>
</feature>
<dbReference type="SUPFAM" id="SSF54001">
    <property type="entry name" value="Cysteine proteinases"/>
    <property type="match status" value="1"/>
</dbReference>
<dbReference type="PROSITE" id="PS00139">
    <property type="entry name" value="THIOL_PROTEASE_CYS"/>
    <property type="match status" value="1"/>
</dbReference>
<keyword evidence="5" id="KW-0865">Zymogen</keyword>
<evidence type="ECO:0000256" key="3">
    <source>
        <dbReference type="ARBA" id="ARBA00022801"/>
    </source>
</evidence>
<dbReference type="InterPro" id="IPR000169">
    <property type="entry name" value="Pept_cys_AS"/>
</dbReference>
<gene>
    <name evidence="10" type="ORF">LOTGIDRAFT_170818</name>
</gene>
<dbReference type="InterPro" id="IPR039417">
    <property type="entry name" value="Peptidase_C1A_papain-like"/>
</dbReference>
<dbReference type="InterPro" id="IPR038765">
    <property type="entry name" value="Papain-like_cys_pep_sf"/>
</dbReference>
<evidence type="ECO:0000256" key="2">
    <source>
        <dbReference type="ARBA" id="ARBA00022670"/>
    </source>
</evidence>
<evidence type="ECO:0000259" key="8">
    <source>
        <dbReference type="SMART" id="SM00645"/>
    </source>
</evidence>
<dbReference type="STRING" id="225164.V4CPT5"/>
<dbReference type="CDD" id="cd02248">
    <property type="entry name" value="Peptidase_C1A"/>
    <property type="match status" value="1"/>
</dbReference>
<dbReference type="Pfam" id="PF08246">
    <property type="entry name" value="Inhibitor_I29"/>
    <property type="match status" value="1"/>
</dbReference>
<protein>
    <recommendedName>
        <fullName evidence="12">Cathepsin O</fullName>
    </recommendedName>
</protein>
<keyword evidence="4" id="KW-0788">Thiol protease</keyword>
<evidence type="ECO:0000256" key="7">
    <source>
        <dbReference type="SAM" id="SignalP"/>
    </source>
</evidence>
<dbReference type="KEGG" id="lgi:LOTGIDRAFT_170818"/>
<evidence type="ECO:0000313" key="10">
    <source>
        <dbReference type="EMBL" id="ESP04425.1"/>
    </source>
</evidence>
<dbReference type="HOGENOM" id="CLU_012184_1_3_1"/>
<evidence type="ECO:0000259" key="9">
    <source>
        <dbReference type="SMART" id="SM00848"/>
    </source>
</evidence>
<dbReference type="OMA" id="QNGLCRY"/>
<sequence>MQCSVTFLLCFFTTCVLTTLSSPNFLGVSDEQLIPHYEGFLSKYEKKYTNHSEEYWKRFHNFKQSLVKSSYLNKKHYNDTSAVYGVTKFSDLSPEEFKRIYLEDLRSPFLFKRVKQTTPIELIRQLKVPQKVDWREKGIISDVKNQKSCGACWAFSSVETVESMVAKETGVAVPDLSVQEVIDCSSDNDGCGGGDTCSALNWLQIGARLVSDDAYPLKDKSEVCQVLSEEGQPMIQVSNYTCLGLVSREDEMVQLLADVGPLTVTVDATTWNNYIGGIIQFHCSDFNNHAVQIVGYDLTGPVPLYIVRNSWGSDFGIDGYLHVKIGDNLCGIAKRVSTVHVKA</sequence>
<dbReference type="RefSeq" id="XP_009044911.1">
    <property type="nucleotide sequence ID" value="XM_009046663.1"/>
</dbReference>
<dbReference type="GO" id="GO:0006508">
    <property type="term" value="P:proteolysis"/>
    <property type="evidence" value="ECO:0007669"/>
    <property type="project" value="UniProtKB-KW"/>
</dbReference>
<dbReference type="InterPro" id="IPR000668">
    <property type="entry name" value="Peptidase_C1A_C"/>
</dbReference>
<proteinExistence type="inferred from homology"/>
<name>V4CPT5_LOTGI</name>
<dbReference type="PROSITE" id="PS00639">
    <property type="entry name" value="THIOL_PROTEASE_HIS"/>
    <property type="match status" value="1"/>
</dbReference>
<dbReference type="Gene3D" id="3.90.70.10">
    <property type="entry name" value="Cysteine proteinases"/>
    <property type="match status" value="1"/>
</dbReference>